<dbReference type="Gene3D" id="3.40.190.10">
    <property type="entry name" value="Periplasmic binding protein-like II"/>
    <property type="match status" value="2"/>
</dbReference>
<gene>
    <name evidence="3" type="ordered locus">Hore_20520</name>
</gene>
<dbReference type="SUPFAM" id="SSF53850">
    <property type="entry name" value="Periplasmic binding protein-like II"/>
    <property type="match status" value="1"/>
</dbReference>
<dbReference type="OrthoDB" id="41208at2"/>
<dbReference type="PANTHER" id="PTHR43649">
    <property type="entry name" value="ARABINOSE-BINDING PROTEIN-RELATED"/>
    <property type="match status" value="1"/>
</dbReference>
<dbReference type="KEGG" id="hor:Hore_20520"/>
<proteinExistence type="inferred from homology"/>
<accession>B8CZU5</accession>
<keyword evidence="4" id="KW-1185">Reference proteome</keyword>
<dbReference type="HOGENOM" id="CLU_031285_12_4_9"/>
<dbReference type="Pfam" id="PF01547">
    <property type="entry name" value="SBP_bac_1"/>
    <property type="match status" value="1"/>
</dbReference>
<evidence type="ECO:0000256" key="2">
    <source>
        <dbReference type="ARBA" id="ARBA00022448"/>
    </source>
</evidence>
<dbReference type="RefSeq" id="WP_015923766.1">
    <property type="nucleotide sequence ID" value="NC_011899.1"/>
</dbReference>
<dbReference type="InterPro" id="IPR050490">
    <property type="entry name" value="Bact_solute-bd_prot1"/>
</dbReference>
<protein>
    <submittedName>
        <fullName evidence="3">Extracellular solute-binding protein family 1</fullName>
    </submittedName>
</protein>
<organism evidence="3 4">
    <name type="scientific">Halothermothrix orenii (strain H 168 / OCM 544 / DSM 9562)</name>
    <dbReference type="NCBI Taxonomy" id="373903"/>
    <lineage>
        <taxon>Bacteria</taxon>
        <taxon>Bacillati</taxon>
        <taxon>Bacillota</taxon>
        <taxon>Clostridia</taxon>
        <taxon>Halanaerobiales</taxon>
        <taxon>Halothermotrichaceae</taxon>
        <taxon>Halothermothrix</taxon>
    </lineage>
</organism>
<dbReference type="eggNOG" id="COG1653">
    <property type="taxonomic scope" value="Bacteria"/>
</dbReference>
<name>B8CZU5_HALOH</name>
<dbReference type="AlphaFoldDB" id="B8CZU5"/>
<sequence>MSKRVLMVLSLVLVLLVSLSTVSMAKKVLTINSYISDPVPKEAFEDVIKAFEEAHPDIDVRVSTTAHEDFKKALRIWLSSDNPPDVITWFAGNRAKYFINKGLIMAITDVWEEADLYNKFPRAFRSISFVNGKAYFLPYNWYWWGMFYRKSIFDKYGLEEPRTWDEFLDVCETLKQNGITPITIGTKYRWTATGWFDYLNMRVNGPEFHIRLMEGKEKYNDPRVKKVFEYWRQLLDRGYFVDNAAAYSWQEGVRFMVKGEAAMYLMGQFILDAVPEEVAKDLDFFRFPIINEDVPIGEDTPTDGFMIPKKAKNPELAKEFLKFLASREGQMIFIEKTGRIGVNNEIPMDSYPPLTQKGVKMIQGTDALAQFYDRDTPPTMADKGMNGLMNFWAYPDQIDKILDNLERQRQMIFSEQE</sequence>
<dbReference type="PANTHER" id="PTHR43649:SF29">
    <property type="entry name" value="OSMOPROTECTIVE COMPOUNDS-BINDING PROTEIN GGTB"/>
    <property type="match status" value="1"/>
</dbReference>
<comment type="similarity">
    <text evidence="1">Belongs to the bacterial solute-binding protein 1 family.</text>
</comment>
<evidence type="ECO:0000313" key="3">
    <source>
        <dbReference type="EMBL" id="ACL70797.1"/>
    </source>
</evidence>
<dbReference type="InterPro" id="IPR006059">
    <property type="entry name" value="SBP"/>
</dbReference>
<reference evidence="3 4" key="1">
    <citation type="journal article" date="2009" name="PLoS ONE">
        <title>Genome analysis of the anaerobic thermohalophilic bacterium Halothermothrix orenii.</title>
        <authorList>
            <person name="Mavromatis K."/>
            <person name="Ivanova N."/>
            <person name="Anderson I."/>
            <person name="Lykidis A."/>
            <person name="Hooper S.D."/>
            <person name="Sun H."/>
            <person name="Kunin V."/>
            <person name="Lapidus A."/>
            <person name="Hugenholtz P."/>
            <person name="Patel B."/>
            <person name="Kyrpides N.C."/>
        </authorList>
    </citation>
    <scope>NUCLEOTIDE SEQUENCE [LARGE SCALE GENOMIC DNA]</scope>
    <source>
        <strain evidence="4">H 168 / OCM 544 / DSM 9562</strain>
    </source>
</reference>
<evidence type="ECO:0000256" key="1">
    <source>
        <dbReference type="ARBA" id="ARBA00008520"/>
    </source>
</evidence>
<dbReference type="Proteomes" id="UP000000719">
    <property type="component" value="Chromosome"/>
</dbReference>
<evidence type="ECO:0000313" key="4">
    <source>
        <dbReference type="Proteomes" id="UP000000719"/>
    </source>
</evidence>
<dbReference type="STRING" id="373903.Hore_20520"/>
<dbReference type="EMBL" id="CP001098">
    <property type="protein sequence ID" value="ACL70797.1"/>
    <property type="molecule type" value="Genomic_DNA"/>
</dbReference>
<keyword evidence="2" id="KW-0813">Transport</keyword>